<reference evidence="1" key="1">
    <citation type="submission" date="2023-04" db="EMBL/GenBank/DDBJ databases">
        <title>Phytophthora fragariaefolia NBRC 109709.</title>
        <authorList>
            <person name="Ichikawa N."/>
            <person name="Sato H."/>
            <person name="Tonouchi N."/>
        </authorList>
    </citation>
    <scope>NUCLEOTIDE SEQUENCE</scope>
    <source>
        <strain evidence="1">NBRC 109709</strain>
    </source>
</reference>
<evidence type="ECO:0000313" key="1">
    <source>
        <dbReference type="EMBL" id="GMF59689.1"/>
    </source>
</evidence>
<accession>A0A9W6Y8W0</accession>
<dbReference type="OrthoDB" id="10520193at2759"/>
<gene>
    <name evidence="1" type="ORF">Pfra01_002584600</name>
</gene>
<name>A0A9W6Y8W0_9STRA</name>
<comment type="caution">
    <text evidence="1">The sequence shown here is derived from an EMBL/GenBank/DDBJ whole genome shotgun (WGS) entry which is preliminary data.</text>
</comment>
<dbReference type="EMBL" id="BSXT01005087">
    <property type="protein sequence ID" value="GMF59689.1"/>
    <property type="molecule type" value="Genomic_DNA"/>
</dbReference>
<keyword evidence="2" id="KW-1185">Reference proteome</keyword>
<sequence length="102" mass="10853">MADCLECILGGFNFDCECECGDFETCNDWYDTIADCDAGDCVDFCLCRGSCYDMFADPEEVPTEVYTSMNSGQATGSGLVSVIPVAVDLVQLAPQDQSGGTS</sequence>
<dbReference type="AlphaFoldDB" id="A0A9W6Y8W0"/>
<protein>
    <submittedName>
        <fullName evidence="1">Unnamed protein product</fullName>
    </submittedName>
</protein>
<dbReference type="Proteomes" id="UP001165121">
    <property type="component" value="Unassembled WGS sequence"/>
</dbReference>
<evidence type="ECO:0000313" key="2">
    <source>
        <dbReference type="Proteomes" id="UP001165121"/>
    </source>
</evidence>
<proteinExistence type="predicted"/>
<organism evidence="1 2">
    <name type="scientific">Phytophthora fragariaefolia</name>
    <dbReference type="NCBI Taxonomy" id="1490495"/>
    <lineage>
        <taxon>Eukaryota</taxon>
        <taxon>Sar</taxon>
        <taxon>Stramenopiles</taxon>
        <taxon>Oomycota</taxon>
        <taxon>Peronosporomycetes</taxon>
        <taxon>Peronosporales</taxon>
        <taxon>Peronosporaceae</taxon>
        <taxon>Phytophthora</taxon>
    </lineage>
</organism>